<feature type="binding site" evidence="18">
    <location>
        <position position="353"/>
    </location>
    <ligand>
        <name>GTP</name>
        <dbReference type="ChEBI" id="CHEBI:37565"/>
    </ligand>
</feature>
<feature type="binding site" evidence="18">
    <location>
        <position position="28"/>
    </location>
    <ligand>
        <name>Mg(2+)</name>
        <dbReference type="ChEBI" id="CHEBI:18420"/>
        <label>2</label>
    </ligand>
</feature>
<dbReference type="UniPathway" id="UPA00275">
    <property type="reaction ID" value="UER00399"/>
</dbReference>
<dbReference type="EC" id="3.5.4.25" evidence="18"/>
<comment type="pathway">
    <text evidence="4 18">Cofactor biosynthesis; riboflavin biosynthesis; 5-amino-6-(D-ribitylamino)uracil from GTP: step 1/4.</text>
</comment>
<feature type="region of interest" description="GTP cyclohydrolase II" evidence="18">
    <location>
        <begin position="201"/>
        <end position="393"/>
    </location>
</feature>
<dbReference type="EMBL" id="BMCB01000012">
    <property type="protein sequence ID" value="GGA94674.1"/>
    <property type="molecule type" value="Genomic_DNA"/>
</dbReference>
<evidence type="ECO:0000256" key="2">
    <source>
        <dbReference type="ARBA" id="ARBA00001936"/>
    </source>
</evidence>
<dbReference type="SUPFAM" id="SSF55821">
    <property type="entry name" value="YrdC/RibB"/>
    <property type="match status" value="1"/>
</dbReference>
<keyword evidence="8 18" id="KW-0479">Metal-binding</keyword>
<name>A0A240C4N3_9STAP</name>
<feature type="active site" description="Proton acceptor; for GTP cyclohydrolase activity" evidence="18">
    <location>
        <position position="325"/>
    </location>
</feature>
<dbReference type="GO" id="GO:0005829">
    <property type="term" value="C:cytosol"/>
    <property type="evidence" value="ECO:0007669"/>
    <property type="project" value="TreeGrafter"/>
</dbReference>
<evidence type="ECO:0000256" key="18">
    <source>
        <dbReference type="HAMAP-Rule" id="MF_01283"/>
    </source>
</evidence>
<dbReference type="Proteomes" id="UP000243706">
    <property type="component" value="Chromosome 1"/>
</dbReference>
<feature type="binding site" evidence="18">
    <location>
        <position position="267"/>
    </location>
    <ligand>
        <name>Zn(2+)</name>
        <dbReference type="ChEBI" id="CHEBI:29105"/>
        <note>catalytic</note>
    </ligand>
</feature>
<keyword evidence="23" id="KW-1185">Reference proteome</keyword>
<feature type="binding site" evidence="18">
    <location>
        <begin position="139"/>
        <end position="143"/>
    </location>
    <ligand>
        <name>D-ribulose 5-phosphate</name>
        <dbReference type="ChEBI" id="CHEBI:58121"/>
    </ligand>
</feature>
<dbReference type="Proteomes" id="UP000652995">
    <property type="component" value="Unassembled WGS sequence"/>
</dbReference>
<reference evidence="20" key="4">
    <citation type="submission" date="2024-05" db="EMBL/GenBank/DDBJ databases">
        <authorList>
            <person name="Sun Q."/>
            <person name="Sedlacek I."/>
        </authorList>
    </citation>
    <scope>NUCLEOTIDE SEQUENCE</scope>
    <source>
        <strain evidence="20">CCM 4175</strain>
    </source>
</reference>
<feature type="binding site" evidence="18">
    <location>
        <position position="32"/>
    </location>
    <ligand>
        <name>D-ribulose 5-phosphate</name>
        <dbReference type="ChEBI" id="CHEBI:58121"/>
    </ligand>
</feature>
<feature type="binding site" evidence="18">
    <location>
        <position position="28"/>
    </location>
    <ligand>
        <name>Mg(2+)</name>
        <dbReference type="ChEBI" id="CHEBI:18420"/>
        <label>1</label>
    </ligand>
</feature>
<dbReference type="KEGG" id="smus:C7J88_03505"/>
<evidence type="ECO:0000256" key="13">
    <source>
        <dbReference type="ARBA" id="ARBA00023134"/>
    </source>
</evidence>
<dbReference type="GO" id="GO:0000287">
    <property type="term" value="F:magnesium ion binding"/>
    <property type="evidence" value="ECO:0007669"/>
    <property type="project" value="UniProtKB-UniRule"/>
</dbReference>
<comment type="similarity">
    <text evidence="18">In the C-terminal section; belongs to the GTP cyclohydrolase II family.</text>
</comment>
<feature type="site" description="Essential for DHBP synthase activity" evidence="18">
    <location>
        <position position="125"/>
    </location>
</feature>
<evidence type="ECO:0000256" key="14">
    <source>
        <dbReference type="ARBA" id="ARBA00023211"/>
    </source>
</evidence>
<comment type="catalytic activity">
    <reaction evidence="17 18">
        <text>GTP + 4 H2O = 2,5-diamino-6-hydroxy-4-(5-phosphoribosylamino)-pyrimidine + formate + 2 phosphate + 3 H(+)</text>
        <dbReference type="Rhea" id="RHEA:23704"/>
        <dbReference type="ChEBI" id="CHEBI:15377"/>
        <dbReference type="ChEBI" id="CHEBI:15378"/>
        <dbReference type="ChEBI" id="CHEBI:15740"/>
        <dbReference type="ChEBI" id="CHEBI:37565"/>
        <dbReference type="ChEBI" id="CHEBI:43474"/>
        <dbReference type="ChEBI" id="CHEBI:58614"/>
        <dbReference type="EC" id="3.5.4.25"/>
    </reaction>
</comment>
<evidence type="ECO:0000256" key="6">
    <source>
        <dbReference type="ARBA" id="ARBA00005520"/>
    </source>
</evidence>
<dbReference type="EC" id="4.1.99.12" evidence="18"/>
<comment type="function">
    <text evidence="18">Catalyzes the conversion of GTP to 2,5-diamino-6-ribosylamino-4(3H)-pyrimidinone 5'-phosphate (DARP), formate and pyrophosphate.</text>
</comment>
<gene>
    <name evidence="21" type="primary">ribA</name>
    <name evidence="18 20" type="synonym">ribBA</name>
    <name evidence="20" type="ORF">GCM10007183_18580</name>
    <name evidence="21" type="ORF">SAMEA4412661_01360</name>
</gene>
<evidence type="ECO:0000313" key="22">
    <source>
        <dbReference type="Proteomes" id="UP000243706"/>
    </source>
</evidence>
<dbReference type="OrthoDB" id="9793111at2"/>
<dbReference type="GO" id="GO:0009231">
    <property type="term" value="P:riboflavin biosynthetic process"/>
    <property type="evidence" value="ECO:0007669"/>
    <property type="project" value="UniProtKB-UniRule"/>
</dbReference>
<evidence type="ECO:0000313" key="23">
    <source>
        <dbReference type="Proteomes" id="UP000652995"/>
    </source>
</evidence>
<evidence type="ECO:0000256" key="1">
    <source>
        <dbReference type="ARBA" id="ARBA00000141"/>
    </source>
</evidence>
<dbReference type="SUPFAM" id="SSF142695">
    <property type="entry name" value="RibA-like"/>
    <property type="match status" value="1"/>
</dbReference>
<dbReference type="RefSeq" id="WP_095117253.1">
    <property type="nucleotide sequence ID" value="NZ_BMCB01000012.1"/>
</dbReference>
<keyword evidence="14 18" id="KW-0464">Manganese</keyword>
<evidence type="ECO:0000256" key="3">
    <source>
        <dbReference type="ARBA" id="ARBA00002284"/>
    </source>
</evidence>
<evidence type="ECO:0000256" key="8">
    <source>
        <dbReference type="ARBA" id="ARBA00022723"/>
    </source>
</evidence>
<organism evidence="21 22">
    <name type="scientific">Staphylococcus muscae</name>
    <dbReference type="NCBI Taxonomy" id="1294"/>
    <lineage>
        <taxon>Bacteria</taxon>
        <taxon>Bacillati</taxon>
        <taxon>Bacillota</taxon>
        <taxon>Bacilli</taxon>
        <taxon>Bacillales</taxon>
        <taxon>Staphylococcaceae</taxon>
        <taxon>Staphylococcus</taxon>
    </lineage>
</organism>
<evidence type="ECO:0000313" key="20">
    <source>
        <dbReference type="EMBL" id="GGA94674.1"/>
    </source>
</evidence>
<feature type="binding site" evidence="18">
    <location>
        <position position="348"/>
    </location>
    <ligand>
        <name>GTP</name>
        <dbReference type="ChEBI" id="CHEBI:37565"/>
    </ligand>
</feature>
<keyword evidence="15 18" id="KW-0456">Lyase</keyword>
<evidence type="ECO:0000256" key="10">
    <source>
        <dbReference type="ARBA" id="ARBA00022801"/>
    </source>
</evidence>
<feature type="binding site" evidence="18">
    <location>
        <position position="163"/>
    </location>
    <ligand>
        <name>D-ribulose 5-phosphate</name>
        <dbReference type="ChEBI" id="CHEBI:58121"/>
    </ligand>
</feature>
<feature type="binding site" evidence="18">
    <location>
        <position position="313"/>
    </location>
    <ligand>
        <name>GTP</name>
        <dbReference type="ChEBI" id="CHEBI:37565"/>
    </ligand>
</feature>
<keyword evidence="16 18" id="KW-0511">Multifunctional enzyme</keyword>
<dbReference type="Gene3D" id="3.40.50.10990">
    <property type="entry name" value="GTP cyclohydrolase II"/>
    <property type="match status" value="1"/>
</dbReference>
<keyword evidence="10 18" id="KW-0378">Hydrolase</keyword>
<comment type="cofactor">
    <cofactor evidence="2">
        <name>Mn(2+)</name>
        <dbReference type="ChEBI" id="CHEBI:29035"/>
    </cofactor>
</comment>
<evidence type="ECO:0000256" key="11">
    <source>
        <dbReference type="ARBA" id="ARBA00022833"/>
    </source>
</evidence>
<feature type="active site" description="Nucleophile; for GTP cyclohydrolase activity" evidence="18">
    <location>
        <position position="327"/>
    </location>
</feature>
<feature type="binding site" evidence="18">
    <location>
        <begin position="249"/>
        <end position="253"/>
    </location>
    <ligand>
        <name>GTP</name>
        <dbReference type="ChEBI" id="CHEBI:37565"/>
    </ligand>
</feature>
<feature type="domain" description="GTP cyclohydrolase II" evidence="19">
    <location>
        <begin position="207"/>
        <end position="369"/>
    </location>
</feature>
<dbReference type="InterPro" id="IPR036144">
    <property type="entry name" value="RibA-like_sf"/>
</dbReference>
<keyword evidence="12 18" id="KW-0460">Magnesium</keyword>
<dbReference type="FunFam" id="3.40.50.10990:FF:000002">
    <property type="entry name" value="GTP cyclohydrolase-2"/>
    <property type="match status" value="1"/>
</dbReference>
<dbReference type="NCBIfam" id="TIGR00506">
    <property type="entry name" value="ribB"/>
    <property type="match status" value="1"/>
</dbReference>
<feature type="binding site" evidence="18">
    <location>
        <position position="265"/>
    </location>
    <ligand>
        <name>Zn(2+)</name>
        <dbReference type="ChEBI" id="CHEBI:29105"/>
        <note>catalytic</note>
    </ligand>
</feature>
<dbReference type="GO" id="GO:0005525">
    <property type="term" value="F:GTP binding"/>
    <property type="evidence" value="ECO:0007669"/>
    <property type="project" value="UniProtKB-KW"/>
</dbReference>
<dbReference type="HAMAP" id="MF_01283">
    <property type="entry name" value="RibBA"/>
    <property type="match status" value="1"/>
</dbReference>
<dbReference type="NCBIfam" id="NF001591">
    <property type="entry name" value="PRK00393.1"/>
    <property type="match status" value="1"/>
</dbReference>
<reference evidence="23" key="3">
    <citation type="journal article" date="2019" name="Int. J. Syst. Evol. Microbiol.">
        <title>The Global Catalogue of Microorganisms (GCM) 10K type strain sequencing project: providing services to taxonomists for standard genome sequencing and annotation.</title>
        <authorList>
            <consortium name="The Broad Institute Genomics Platform"/>
            <consortium name="The Broad Institute Genome Sequencing Center for Infectious Disease"/>
            <person name="Wu L."/>
            <person name="Ma J."/>
        </authorList>
    </citation>
    <scope>NUCLEOTIDE SEQUENCE [LARGE SCALE GENOMIC DNA]</scope>
    <source>
        <strain evidence="23">CCM 4175</strain>
    </source>
</reference>
<dbReference type="Pfam" id="PF00926">
    <property type="entry name" value="DHBP_synthase"/>
    <property type="match status" value="1"/>
</dbReference>
<evidence type="ECO:0000256" key="16">
    <source>
        <dbReference type="ARBA" id="ARBA00023268"/>
    </source>
</evidence>
<evidence type="ECO:0000256" key="4">
    <source>
        <dbReference type="ARBA" id="ARBA00004853"/>
    </source>
</evidence>
<evidence type="ECO:0000256" key="15">
    <source>
        <dbReference type="ARBA" id="ARBA00023239"/>
    </source>
</evidence>
<keyword evidence="7 18" id="KW-0686">Riboflavin biosynthesis</keyword>
<keyword evidence="11 18" id="KW-0862">Zinc</keyword>
<dbReference type="InterPro" id="IPR032677">
    <property type="entry name" value="GTP_cyclohydro_II"/>
</dbReference>
<dbReference type="GO" id="GO:0030145">
    <property type="term" value="F:manganese ion binding"/>
    <property type="evidence" value="ECO:0007669"/>
    <property type="project" value="UniProtKB-UniRule"/>
</dbReference>
<feature type="binding site" evidence="18">
    <location>
        <position position="254"/>
    </location>
    <ligand>
        <name>Zn(2+)</name>
        <dbReference type="ChEBI" id="CHEBI:29105"/>
        <note>catalytic</note>
    </ligand>
</feature>
<dbReference type="HAMAP" id="MF_00180">
    <property type="entry name" value="RibB"/>
    <property type="match status" value="1"/>
</dbReference>
<dbReference type="PANTHER" id="PTHR21327:SF18">
    <property type="entry name" value="3,4-DIHYDROXY-2-BUTANONE 4-PHOSPHATE SYNTHASE"/>
    <property type="match status" value="1"/>
</dbReference>
<dbReference type="GO" id="GO:0008686">
    <property type="term" value="F:3,4-dihydroxy-2-butanone-4-phosphate synthase activity"/>
    <property type="evidence" value="ECO:0007669"/>
    <property type="project" value="UniProtKB-UniRule"/>
</dbReference>
<comment type="similarity">
    <text evidence="6 18">In the N-terminal section; belongs to the DHBP synthase family.</text>
</comment>
<evidence type="ECO:0000256" key="12">
    <source>
        <dbReference type="ARBA" id="ARBA00022842"/>
    </source>
</evidence>
<evidence type="ECO:0000256" key="17">
    <source>
        <dbReference type="ARBA" id="ARBA00049295"/>
    </source>
</evidence>
<dbReference type="GO" id="GO:0008270">
    <property type="term" value="F:zinc ion binding"/>
    <property type="evidence" value="ECO:0007669"/>
    <property type="project" value="UniProtKB-UniRule"/>
</dbReference>
<keyword evidence="13 18" id="KW-0342">GTP-binding</keyword>
<dbReference type="Pfam" id="PF00925">
    <property type="entry name" value="GTP_cyclohydro2"/>
    <property type="match status" value="1"/>
</dbReference>
<reference evidence="21 22" key="2">
    <citation type="submission" date="2017-06" db="EMBL/GenBank/DDBJ databases">
        <authorList>
            <consortium name="Pathogen Informatics"/>
        </authorList>
    </citation>
    <scope>NUCLEOTIDE SEQUENCE [LARGE SCALE GENOMIC DNA]</scope>
    <source>
        <strain evidence="21 22">NCTC13833</strain>
    </source>
</reference>
<evidence type="ECO:0000259" key="19">
    <source>
        <dbReference type="Pfam" id="PF00925"/>
    </source>
</evidence>
<feature type="binding site" evidence="18">
    <location>
        <position position="142"/>
    </location>
    <ligand>
        <name>Mg(2+)</name>
        <dbReference type="ChEBI" id="CHEBI:18420"/>
        <label>2</label>
    </ligand>
</feature>
<protein>
    <recommendedName>
        <fullName evidence="18">Riboflavin biosynthesis protein RibBA</fullName>
    </recommendedName>
    <domain>
        <recommendedName>
            <fullName evidence="18">3,4-dihydroxy-2-butanone 4-phosphate synthase</fullName>
            <shortName evidence="18">DHBP synthase</shortName>
            <ecNumber evidence="18">4.1.99.12</ecNumber>
        </recommendedName>
    </domain>
    <domain>
        <recommendedName>
            <fullName evidence="18">GTP cyclohydrolase-2</fullName>
            <ecNumber evidence="18">3.5.4.25</ecNumber>
        </recommendedName>
        <alternativeName>
            <fullName evidence="18">GTP cyclohydrolase II</fullName>
        </alternativeName>
    </domain>
</protein>
<sequence>MHFDKIEDALIALKNGESIIVCDDQDRENEGDLLAITEWMHDDTINFMARYGRGLICCPIDRTIAEQVGIDAMVKNNTDPHSTAFTVSIDHVDSTTGISAFERTQTARALIANQSSAATFNRPGHVFPLIAHEQGVLGRRGHTEAAVELAKLTGAKPAGVICEIMNEDGTMARGDDLQIFKETHGLYMITIEDLVTYIKTTQVLIEKEAKVQLPTRYGTFDMYGFTSKIDGSELIAVVNGDIHDEMNVRIHSACATGDIFHSARCDCGEQLEFAMSYIHEHGGMVLYLPQEGRGIGLMNKLKAYELIEQGHDTVSANEALGFAPDMRDYDNAAQILKYFGISSVNLMTNNPEKFEGLAHYGITMSNRIPVITETNEHNHDYMQVKKTQMRHLI</sequence>
<dbReference type="InterPro" id="IPR016299">
    <property type="entry name" value="Riboflavin_synth_RibBA"/>
</dbReference>
<dbReference type="InterPro" id="IPR000422">
    <property type="entry name" value="DHBP_synthase_RibB"/>
</dbReference>
<dbReference type="AlphaFoldDB" id="A0A240C4N3"/>
<dbReference type="GO" id="GO:0003935">
    <property type="term" value="F:GTP cyclohydrolase II activity"/>
    <property type="evidence" value="ECO:0007669"/>
    <property type="project" value="UniProtKB-UniRule"/>
</dbReference>
<evidence type="ECO:0000313" key="21">
    <source>
        <dbReference type="EMBL" id="SNW02987.1"/>
    </source>
</evidence>
<comment type="pathway">
    <text evidence="5 18">Cofactor biosynthesis; riboflavin biosynthesis; 2-hydroxy-3-oxobutyl phosphate from D-ribulose 5-phosphate: step 1/1.</text>
</comment>
<dbReference type="EMBL" id="LT906464">
    <property type="protein sequence ID" value="SNW02987.1"/>
    <property type="molecule type" value="Genomic_DNA"/>
</dbReference>
<comment type="cofactor">
    <cofactor evidence="18">
        <name>Zn(2+)</name>
        <dbReference type="ChEBI" id="CHEBI:29105"/>
    </cofactor>
    <text evidence="18">Binds 1 zinc ion per subunit.</text>
</comment>
<comment type="cofactor">
    <cofactor evidence="18">
        <name>Mg(2+)</name>
        <dbReference type="ChEBI" id="CHEBI:18420"/>
    </cofactor>
    <cofactor evidence="18">
        <name>Mn(2+)</name>
        <dbReference type="ChEBI" id="CHEBI:29035"/>
    </cofactor>
    <text evidence="18">Binds 2 divalent metal cations per subunit. Magnesium or manganese.</text>
</comment>
<comment type="catalytic activity">
    <reaction evidence="1 18">
        <text>D-ribulose 5-phosphate = (2S)-2-hydroxy-3-oxobutyl phosphate + formate + H(+)</text>
        <dbReference type="Rhea" id="RHEA:18457"/>
        <dbReference type="ChEBI" id="CHEBI:15378"/>
        <dbReference type="ChEBI" id="CHEBI:15740"/>
        <dbReference type="ChEBI" id="CHEBI:58121"/>
        <dbReference type="ChEBI" id="CHEBI:58830"/>
        <dbReference type="EC" id="4.1.99.12"/>
    </reaction>
</comment>
<evidence type="ECO:0000256" key="9">
    <source>
        <dbReference type="ARBA" id="ARBA00022741"/>
    </source>
</evidence>
<dbReference type="NCBIfam" id="TIGR00505">
    <property type="entry name" value="ribA"/>
    <property type="match status" value="1"/>
</dbReference>
<feature type="binding site" evidence="18">
    <location>
        <begin position="27"/>
        <end position="28"/>
    </location>
    <ligand>
        <name>D-ribulose 5-phosphate</name>
        <dbReference type="ChEBI" id="CHEBI:58121"/>
    </ligand>
</feature>
<feature type="site" description="Essential for DHBP synthase activity" evidence="18">
    <location>
        <position position="163"/>
    </location>
</feature>
<feature type="binding site" evidence="18">
    <location>
        <begin position="291"/>
        <end position="293"/>
    </location>
    <ligand>
        <name>GTP</name>
        <dbReference type="ChEBI" id="CHEBI:37565"/>
    </ligand>
</feature>
<dbReference type="PIRSF" id="PIRSF001259">
    <property type="entry name" value="RibA"/>
    <property type="match status" value="1"/>
</dbReference>
<accession>A0A240C4N3</accession>
<dbReference type="PANTHER" id="PTHR21327">
    <property type="entry name" value="GTP CYCLOHYDROLASE II-RELATED"/>
    <property type="match status" value="1"/>
</dbReference>
<dbReference type="InterPro" id="IPR000926">
    <property type="entry name" value="RibA"/>
</dbReference>
<dbReference type="CDD" id="cd00641">
    <property type="entry name" value="GTP_cyclohydro2"/>
    <property type="match status" value="1"/>
</dbReference>
<keyword evidence="9 18" id="KW-0547">Nucleotide-binding</keyword>
<dbReference type="Gene3D" id="3.90.870.10">
    <property type="entry name" value="DHBP synthase"/>
    <property type="match status" value="1"/>
</dbReference>
<comment type="function">
    <text evidence="3 18">Catalyzes the conversion of D-ribulose 5-phosphate to formate and 3,4-dihydroxy-2-butanone 4-phosphate.</text>
</comment>
<feature type="binding site" evidence="18">
    <location>
        <position position="270"/>
    </location>
    <ligand>
        <name>GTP</name>
        <dbReference type="ChEBI" id="CHEBI:37565"/>
    </ligand>
</feature>
<evidence type="ECO:0000256" key="5">
    <source>
        <dbReference type="ARBA" id="ARBA00004904"/>
    </source>
</evidence>
<reference evidence="20" key="1">
    <citation type="journal article" date="2014" name="Int. J. Syst. Evol. Microbiol.">
        <title>Complete genome of a new Firmicutes species belonging to the dominant human colonic microbiota ('Ruminococcus bicirculans') reveals two chromosomes and a selective capacity to utilize plant glucans.</title>
        <authorList>
            <consortium name="NISC Comparative Sequencing Program"/>
            <person name="Wegmann U."/>
            <person name="Louis P."/>
            <person name="Goesmann A."/>
            <person name="Henrissat B."/>
            <person name="Duncan S.H."/>
            <person name="Flint H.J."/>
        </authorList>
    </citation>
    <scope>NUCLEOTIDE SEQUENCE</scope>
    <source>
        <strain evidence="20">CCM 4175</strain>
    </source>
</reference>
<evidence type="ECO:0000256" key="7">
    <source>
        <dbReference type="ARBA" id="ARBA00022619"/>
    </source>
</evidence>
<dbReference type="InterPro" id="IPR017945">
    <property type="entry name" value="DHBP_synth_RibB-like_a/b_dom"/>
</dbReference>
<feature type="region of interest" description="DHBP synthase" evidence="18">
    <location>
        <begin position="1"/>
        <end position="200"/>
    </location>
</feature>
<proteinExistence type="inferred from homology"/>
<dbReference type="FunFam" id="3.90.870.10:FF:000001">
    <property type="entry name" value="Riboflavin biosynthesis protein RibBA"/>
    <property type="match status" value="1"/>
</dbReference>